<organism evidence="10 11">
    <name type="scientific">Peptoniphilus asaccharolyticus DSM 20463</name>
    <dbReference type="NCBI Taxonomy" id="573058"/>
    <lineage>
        <taxon>Bacteria</taxon>
        <taxon>Bacillati</taxon>
        <taxon>Bacillota</taxon>
        <taxon>Tissierellia</taxon>
        <taxon>Tissierellales</taxon>
        <taxon>Peptoniphilaceae</taxon>
        <taxon>Peptoniphilus</taxon>
    </lineage>
</organism>
<dbReference type="PANTHER" id="PTHR43773:SF1">
    <property type="entry name" value="MAGNESIUM TRANSPORTER MGTE"/>
    <property type="match status" value="1"/>
</dbReference>
<dbReference type="STRING" id="573058.SAMN00017477_1940"/>
<comment type="similarity">
    <text evidence="2 8">Belongs to the SLC41A transporter family.</text>
</comment>
<dbReference type="SUPFAM" id="SSF158791">
    <property type="entry name" value="MgtE N-terminal domain-like"/>
    <property type="match status" value="1"/>
</dbReference>
<evidence type="ECO:0000313" key="10">
    <source>
        <dbReference type="EMBL" id="SMB92410.1"/>
    </source>
</evidence>
<dbReference type="InterPro" id="IPR036739">
    <property type="entry name" value="SLC41_membr_dom_sf"/>
</dbReference>
<dbReference type="Proteomes" id="UP000192368">
    <property type="component" value="Unassembled WGS sequence"/>
</dbReference>
<dbReference type="SUPFAM" id="SSF161093">
    <property type="entry name" value="MgtE membrane domain-like"/>
    <property type="match status" value="1"/>
</dbReference>
<protein>
    <recommendedName>
        <fullName evidence="8">Magnesium transporter MgtE</fullName>
    </recommendedName>
</protein>
<dbReference type="RefSeq" id="WP_084231460.1">
    <property type="nucleotide sequence ID" value="NZ_FWWR01000015.1"/>
</dbReference>
<keyword evidence="5 8" id="KW-0460">Magnesium</keyword>
<evidence type="ECO:0000256" key="8">
    <source>
        <dbReference type="RuleBase" id="RU362011"/>
    </source>
</evidence>
<proteinExistence type="inferred from homology"/>
<evidence type="ECO:0000313" key="11">
    <source>
        <dbReference type="Proteomes" id="UP000192368"/>
    </source>
</evidence>
<dbReference type="GO" id="GO:0046872">
    <property type="term" value="F:metal ion binding"/>
    <property type="evidence" value="ECO:0007669"/>
    <property type="project" value="UniProtKB-KW"/>
</dbReference>
<dbReference type="InterPro" id="IPR006668">
    <property type="entry name" value="Mg_transptr_MgtE_intracell_dom"/>
</dbReference>
<comment type="function">
    <text evidence="8">Acts as a magnesium transporter.</text>
</comment>
<evidence type="ECO:0000259" key="9">
    <source>
        <dbReference type="SMART" id="SM00924"/>
    </source>
</evidence>
<keyword evidence="8" id="KW-1003">Cell membrane</keyword>
<comment type="subunit">
    <text evidence="8">Homodimer.</text>
</comment>
<evidence type="ECO:0000256" key="1">
    <source>
        <dbReference type="ARBA" id="ARBA00004141"/>
    </source>
</evidence>
<keyword evidence="8" id="KW-0479">Metal-binding</keyword>
<accession>A0A1W1VGQ3</accession>
<feature type="transmembrane region" description="Helical" evidence="8">
    <location>
        <begin position="277"/>
        <end position="294"/>
    </location>
</feature>
<dbReference type="GO" id="GO:0015095">
    <property type="term" value="F:magnesium ion transmembrane transporter activity"/>
    <property type="evidence" value="ECO:0007669"/>
    <property type="project" value="UniProtKB-UniRule"/>
</dbReference>
<dbReference type="InterPro" id="IPR046342">
    <property type="entry name" value="CBS_dom_sf"/>
</dbReference>
<dbReference type="GO" id="GO:0005886">
    <property type="term" value="C:plasma membrane"/>
    <property type="evidence" value="ECO:0007669"/>
    <property type="project" value="UniProtKB-SubCell"/>
</dbReference>
<dbReference type="Gene3D" id="3.10.580.10">
    <property type="entry name" value="CBS-domain"/>
    <property type="match status" value="1"/>
</dbReference>
<reference evidence="11" key="1">
    <citation type="submission" date="2017-04" db="EMBL/GenBank/DDBJ databases">
        <authorList>
            <person name="Varghese N."/>
            <person name="Submissions S."/>
        </authorList>
    </citation>
    <scope>NUCLEOTIDE SEQUENCE [LARGE SCALE GENOMIC DNA]</scope>
    <source>
        <strain evidence="11">DSM 20463</strain>
    </source>
</reference>
<dbReference type="SUPFAM" id="SSF54631">
    <property type="entry name" value="CBS-domain pair"/>
    <property type="match status" value="1"/>
</dbReference>
<evidence type="ECO:0000256" key="6">
    <source>
        <dbReference type="ARBA" id="ARBA00022989"/>
    </source>
</evidence>
<dbReference type="InterPro" id="IPR000644">
    <property type="entry name" value="CBS_dom"/>
</dbReference>
<evidence type="ECO:0000256" key="3">
    <source>
        <dbReference type="ARBA" id="ARBA00022448"/>
    </source>
</evidence>
<dbReference type="OrthoDB" id="9790355at2"/>
<dbReference type="Pfam" id="PF01769">
    <property type="entry name" value="MgtE"/>
    <property type="match status" value="1"/>
</dbReference>
<comment type="subcellular location">
    <subcellularLocation>
        <location evidence="8">Cell membrane</location>
        <topology evidence="8">Multi-pass membrane protein</topology>
    </subcellularLocation>
    <subcellularLocation>
        <location evidence="1">Membrane</location>
        <topology evidence="1">Multi-pass membrane protein</topology>
    </subcellularLocation>
</comment>
<feature type="transmembrane region" description="Helical" evidence="8">
    <location>
        <begin position="353"/>
        <end position="371"/>
    </location>
</feature>
<dbReference type="Pfam" id="PF03448">
    <property type="entry name" value="MgtE_N"/>
    <property type="match status" value="1"/>
</dbReference>
<comment type="caution">
    <text evidence="8">Lacks conserved residue(s) required for the propagation of feature annotation.</text>
</comment>
<evidence type="ECO:0000256" key="7">
    <source>
        <dbReference type="ARBA" id="ARBA00023136"/>
    </source>
</evidence>
<dbReference type="EMBL" id="FWWR01000015">
    <property type="protein sequence ID" value="SMB92410.1"/>
    <property type="molecule type" value="Genomic_DNA"/>
</dbReference>
<dbReference type="SMART" id="SM00924">
    <property type="entry name" value="MgtE_N"/>
    <property type="match status" value="1"/>
</dbReference>
<dbReference type="Pfam" id="PF00571">
    <property type="entry name" value="CBS"/>
    <property type="match status" value="1"/>
</dbReference>
<keyword evidence="6 8" id="KW-1133">Transmembrane helix</keyword>
<feature type="transmembrane region" description="Helical" evidence="8">
    <location>
        <begin position="413"/>
        <end position="433"/>
    </location>
</feature>
<keyword evidence="11" id="KW-1185">Reference proteome</keyword>
<dbReference type="Gene3D" id="1.25.60.10">
    <property type="entry name" value="MgtE N-terminal domain-like"/>
    <property type="match status" value="1"/>
</dbReference>
<dbReference type="InterPro" id="IPR038076">
    <property type="entry name" value="MgtE_N_sf"/>
</dbReference>
<name>A0A1W1VGQ3_PEPAS</name>
<gene>
    <name evidence="10" type="ORF">SAMN00017477_1940</name>
</gene>
<keyword evidence="7 8" id="KW-0472">Membrane</keyword>
<keyword evidence="4 8" id="KW-0812">Transmembrane</keyword>
<dbReference type="Gene3D" id="1.10.357.20">
    <property type="entry name" value="SLC41 divalent cation transporters, integral membrane domain"/>
    <property type="match status" value="1"/>
</dbReference>
<keyword evidence="3 8" id="KW-0813">Transport</keyword>
<dbReference type="NCBIfam" id="TIGR00400">
    <property type="entry name" value="mgtE"/>
    <property type="match status" value="1"/>
</dbReference>
<dbReference type="InterPro" id="IPR006669">
    <property type="entry name" value="MgtE_transporter"/>
</dbReference>
<evidence type="ECO:0000256" key="2">
    <source>
        <dbReference type="ARBA" id="ARBA00009749"/>
    </source>
</evidence>
<feature type="domain" description="Magnesium transporter MgtE intracellular" evidence="9">
    <location>
        <begin position="21"/>
        <end position="125"/>
    </location>
</feature>
<dbReference type="AlphaFoldDB" id="A0A1W1VGQ3"/>
<evidence type="ECO:0000256" key="5">
    <source>
        <dbReference type="ARBA" id="ARBA00022842"/>
    </source>
</evidence>
<feature type="transmembrane region" description="Helical" evidence="8">
    <location>
        <begin position="377"/>
        <end position="401"/>
    </location>
</feature>
<sequence>MNKEKYNIEEIKELQKSINVMDPVDLAEIFETLLPYETALRIKLLNKDLLADTFALLSRDKKVDIIKSLSKENIMELIKELDEDELVDTLQELPANMVGKLMNHFIEEGRRPIINELLGYPDESVGSIMSVNFMAAKISRSIKDIIDKVISSDLDANKLEQIWITDNSLKLQGFVYLADLLRHTDGKIEDIINPINKTVRAHDDQEIVAKLAFRYDLSEIPVVDSENRLIGTVPAEWAIDVMVDEYNEDISNIHGITELDDDSYMEVSNFKIAKNRITWLIICLITATMTGFIIKRYEATLATSVVLAAYIPMLMDSGGNAGSQASTTVIRALYVGEVDYHTILKVMLKELKIGFLVGIALVFINMIRILVMDSVSMQVTLTVSITLLITVMISKVIGGMLPLIADKFKIDPTVMAGPIITTIVDTVALLIYFEVASKLINL</sequence>
<dbReference type="PANTHER" id="PTHR43773">
    <property type="entry name" value="MAGNESIUM TRANSPORTER MGTE"/>
    <property type="match status" value="1"/>
</dbReference>
<dbReference type="InterPro" id="IPR006667">
    <property type="entry name" value="SLC41_membr_dom"/>
</dbReference>
<evidence type="ECO:0000256" key="4">
    <source>
        <dbReference type="ARBA" id="ARBA00022692"/>
    </source>
</evidence>